<proteinExistence type="predicted"/>
<evidence type="ECO:0000256" key="1">
    <source>
        <dbReference type="ARBA" id="ARBA00022729"/>
    </source>
</evidence>
<keyword evidence="1" id="KW-0732">Signal</keyword>
<organism evidence="3 4">
    <name type="scientific">Adhaeribacter soli</name>
    <dbReference type="NCBI Taxonomy" id="2607655"/>
    <lineage>
        <taxon>Bacteria</taxon>
        <taxon>Pseudomonadati</taxon>
        <taxon>Bacteroidota</taxon>
        <taxon>Cytophagia</taxon>
        <taxon>Cytophagales</taxon>
        <taxon>Hymenobacteraceae</taxon>
        <taxon>Adhaeribacter</taxon>
    </lineage>
</organism>
<protein>
    <submittedName>
        <fullName evidence="3">ABC transporter substrate-binding protein</fullName>
    </submittedName>
</protein>
<dbReference type="PROSITE" id="PS50983">
    <property type="entry name" value="FE_B12_PBP"/>
    <property type="match status" value="1"/>
</dbReference>
<evidence type="ECO:0000259" key="2">
    <source>
        <dbReference type="PROSITE" id="PS50983"/>
    </source>
</evidence>
<evidence type="ECO:0000313" key="4">
    <source>
        <dbReference type="Proteomes" id="UP000326570"/>
    </source>
</evidence>
<dbReference type="PANTHER" id="PTHR30535">
    <property type="entry name" value="VITAMIN B12-BINDING PROTEIN"/>
    <property type="match status" value="1"/>
</dbReference>
<evidence type="ECO:0000313" key="3">
    <source>
        <dbReference type="EMBL" id="KAA9325956.1"/>
    </source>
</evidence>
<dbReference type="EMBL" id="VTWT01000010">
    <property type="protein sequence ID" value="KAA9325956.1"/>
    <property type="molecule type" value="Genomic_DNA"/>
</dbReference>
<keyword evidence="4" id="KW-1185">Reference proteome</keyword>
<reference evidence="3 4" key="1">
    <citation type="submission" date="2019-09" db="EMBL/GenBank/DDBJ databases">
        <title>Genome sequence of Adhaeribacter sp. M2.</title>
        <authorList>
            <person name="Srinivasan S."/>
        </authorList>
    </citation>
    <scope>NUCLEOTIDE SEQUENCE [LARGE SCALE GENOMIC DNA]</scope>
    <source>
        <strain evidence="3 4">M2</strain>
    </source>
</reference>
<dbReference type="RefSeq" id="WP_150904952.1">
    <property type="nucleotide sequence ID" value="NZ_VTWT01000010.1"/>
</dbReference>
<dbReference type="Gene3D" id="3.40.50.1980">
    <property type="entry name" value="Nitrogenase molybdenum iron protein domain"/>
    <property type="match status" value="2"/>
</dbReference>
<dbReference type="InterPro" id="IPR054828">
    <property type="entry name" value="Vit_B12_bind_prot"/>
</dbReference>
<gene>
    <name evidence="3" type="ORF">F0P94_16155</name>
</gene>
<feature type="domain" description="Fe/B12 periplasmic-binding" evidence="2">
    <location>
        <begin position="62"/>
        <end position="308"/>
    </location>
</feature>
<dbReference type="InterPro" id="IPR002491">
    <property type="entry name" value="ABC_transptr_periplasmic_BD"/>
</dbReference>
<dbReference type="InterPro" id="IPR050902">
    <property type="entry name" value="ABC_Transporter_SBP"/>
</dbReference>
<dbReference type="Pfam" id="PF01497">
    <property type="entry name" value="Peripla_BP_2"/>
    <property type="match status" value="1"/>
</dbReference>
<dbReference type="AlphaFoldDB" id="A0A5N1IL76"/>
<dbReference type="NCBIfam" id="NF038402">
    <property type="entry name" value="TroA_like"/>
    <property type="match status" value="1"/>
</dbReference>
<comment type="caution">
    <text evidence="3">The sequence shown here is derived from an EMBL/GenBank/DDBJ whole genome shotgun (WGS) entry which is preliminary data.</text>
</comment>
<dbReference type="Proteomes" id="UP000326570">
    <property type="component" value="Unassembled WGS sequence"/>
</dbReference>
<sequence length="308" mass="34832">MPKPLSFFRSFFSKILLLVFLAGCGGNSEKSIGNSNQKVELSKITVTDDLGRKLQVPENPKRIMALSAAMTEMLFAVVLDSMIVGRTQVCNYPEAAKKKTVINSYPVDLEGLLALKPEIVFTEDGITPMETAAKIEQLGIPVYFQRYDKVADIFRGLNDIGKIMHREVAAKKLTDSLQTELNAIENEVKTHELKRALVIINTDPIYVYGRNTLMTDKLEKAGGENALKEVFPQQSPQLTREYVLQLNPGFIFGISKEQNETLFRLYPELQKVDAYKNKRIFVLNDDLASRPSPRVVESIREIRNYLQK</sequence>
<dbReference type="GO" id="GO:0071281">
    <property type="term" value="P:cellular response to iron ion"/>
    <property type="evidence" value="ECO:0007669"/>
    <property type="project" value="TreeGrafter"/>
</dbReference>
<dbReference type="SUPFAM" id="SSF53807">
    <property type="entry name" value="Helical backbone' metal receptor"/>
    <property type="match status" value="1"/>
</dbReference>
<name>A0A5N1IL76_9BACT</name>
<dbReference type="PANTHER" id="PTHR30535:SF34">
    <property type="entry name" value="MOLYBDATE-BINDING PROTEIN MOLA"/>
    <property type="match status" value="1"/>
</dbReference>
<accession>A0A5N1IL76</accession>